<evidence type="ECO:0000256" key="4">
    <source>
        <dbReference type="ARBA" id="ARBA00022741"/>
    </source>
</evidence>
<dbReference type="GO" id="GO:0005524">
    <property type="term" value="F:ATP binding"/>
    <property type="evidence" value="ECO:0007669"/>
    <property type="project" value="UniProtKB-KW"/>
</dbReference>
<feature type="compositionally biased region" description="Basic residues" evidence="7">
    <location>
        <begin position="533"/>
        <end position="546"/>
    </location>
</feature>
<comment type="similarity">
    <text evidence="1">Belongs to the protein kinase superfamily. CMGC Ser/Thr protein kinase family. GSK-3 subfamily.</text>
</comment>
<evidence type="ECO:0000256" key="3">
    <source>
        <dbReference type="ARBA" id="ARBA00022679"/>
    </source>
</evidence>
<feature type="compositionally biased region" description="Basic residues" evidence="7">
    <location>
        <begin position="508"/>
        <end position="517"/>
    </location>
</feature>
<dbReference type="GO" id="GO:0090090">
    <property type="term" value="P:negative regulation of canonical Wnt signaling pathway"/>
    <property type="evidence" value="ECO:0007669"/>
    <property type="project" value="TreeGrafter"/>
</dbReference>
<evidence type="ECO:0000256" key="5">
    <source>
        <dbReference type="ARBA" id="ARBA00022777"/>
    </source>
</evidence>
<evidence type="ECO:0000313" key="10">
    <source>
        <dbReference type="Proteomes" id="UP000024635"/>
    </source>
</evidence>
<dbReference type="PROSITE" id="PS50011">
    <property type="entry name" value="PROTEIN_KINASE_DOM"/>
    <property type="match status" value="1"/>
</dbReference>
<accession>A0A016SEX5</accession>
<dbReference type="CDD" id="cd14137">
    <property type="entry name" value="STKc_GSK3"/>
    <property type="match status" value="1"/>
</dbReference>
<keyword evidence="10" id="KW-1185">Reference proteome</keyword>
<dbReference type="Pfam" id="PF00069">
    <property type="entry name" value="Pkinase"/>
    <property type="match status" value="1"/>
</dbReference>
<gene>
    <name evidence="9" type="primary">Acey_s0239.g3319</name>
    <name evidence="9" type="ORF">Y032_0239g3319</name>
</gene>
<dbReference type="InterPro" id="IPR008271">
    <property type="entry name" value="Ser/Thr_kinase_AS"/>
</dbReference>
<feature type="domain" description="Protein kinase" evidence="8">
    <location>
        <begin position="117"/>
        <end position="400"/>
    </location>
</feature>
<protein>
    <recommendedName>
        <fullName evidence="8">Protein kinase domain-containing protein</fullName>
    </recommendedName>
</protein>
<evidence type="ECO:0000259" key="8">
    <source>
        <dbReference type="PROSITE" id="PS50011"/>
    </source>
</evidence>
<proteinExistence type="inferred from homology"/>
<evidence type="ECO:0000313" key="9">
    <source>
        <dbReference type="EMBL" id="EYB88942.1"/>
    </source>
</evidence>
<evidence type="ECO:0000256" key="1">
    <source>
        <dbReference type="ARBA" id="ARBA00005527"/>
    </source>
</evidence>
<dbReference type="Proteomes" id="UP000024635">
    <property type="component" value="Unassembled WGS sequence"/>
</dbReference>
<dbReference type="STRING" id="53326.A0A016SEX5"/>
<dbReference type="EMBL" id="JARK01001575">
    <property type="protein sequence ID" value="EYB88942.1"/>
    <property type="molecule type" value="Genomic_DNA"/>
</dbReference>
<dbReference type="GO" id="GO:0030424">
    <property type="term" value="C:axon"/>
    <property type="evidence" value="ECO:0007669"/>
    <property type="project" value="TreeGrafter"/>
</dbReference>
<evidence type="ECO:0000256" key="6">
    <source>
        <dbReference type="ARBA" id="ARBA00022840"/>
    </source>
</evidence>
<dbReference type="GO" id="GO:0032436">
    <property type="term" value="P:positive regulation of proteasomal ubiquitin-dependent protein catabolic process"/>
    <property type="evidence" value="ECO:0007669"/>
    <property type="project" value="TreeGrafter"/>
</dbReference>
<dbReference type="GO" id="GO:0004674">
    <property type="term" value="F:protein serine/threonine kinase activity"/>
    <property type="evidence" value="ECO:0007669"/>
    <property type="project" value="UniProtKB-KW"/>
</dbReference>
<dbReference type="GO" id="GO:0030154">
    <property type="term" value="P:cell differentiation"/>
    <property type="evidence" value="ECO:0007669"/>
    <property type="project" value="TreeGrafter"/>
</dbReference>
<feature type="compositionally biased region" description="Basic and acidic residues" evidence="7">
    <location>
        <begin position="486"/>
        <end position="507"/>
    </location>
</feature>
<keyword evidence="4" id="KW-0547">Nucleotide-binding</keyword>
<reference evidence="10" key="1">
    <citation type="journal article" date="2015" name="Nat. Genet.">
        <title>The genome and transcriptome of the zoonotic hookworm Ancylostoma ceylanicum identify infection-specific gene families.</title>
        <authorList>
            <person name="Schwarz E.M."/>
            <person name="Hu Y."/>
            <person name="Antoshechkin I."/>
            <person name="Miller M.M."/>
            <person name="Sternberg P.W."/>
            <person name="Aroian R.V."/>
        </authorList>
    </citation>
    <scope>NUCLEOTIDE SEQUENCE</scope>
    <source>
        <strain evidence="10">HY135</strain>
    </source>
</reference>
<feature type="region of interest" description="Disordered" evidence="7">
    <location>
        <begin position="1"/>
        <end position="23"/>
    </location>
</feature>
<dbReference type="FunFam" id="1.10.510.10:FF:000624">
    <property type="entry name" value="Mitogen-activated protein kinase"/>
    <property type="match status" value="1"/>
</dbReference>
<dbReference type="PANTHER" id="PTHR24057:SF18">
    <property type="entry name" value="SERINE_THREONINE-PROTEIN KINASE R03D7.5-RELATED"/>
    <property type="match status" value="1"/>
</dbReference>
<evidence type="ECO:0000256" key="2">
    <source>
        <dbReference type="ARBA" id="ARBA00022527"/>
    </source>
</evidence>
<dbReference type="GO" id="GO:0070507">
    <property type="term" value="P:regulation of microtubule cytoskeleton organization"/>
    <property type="evidence" value="ECO:0007669"/>
    <property type="project" value="TreeGrafter"/>
</dbReference>
<dbReference type="InterPro" id="IPR011009">
    <property type="entry name" value="Kinase-like_dom_sf"/>
</dbReference>
<dbReference type="OrthoDB" id="192887at2759"/>
<dbReference type="SUPFAM" id="SSF56112">
    <property type="entry name" value="Protein kinase-like (PK-like)"/>
    <property type="match status" value="1"/>
</dbReference>
<keyword evidence="6" id="KW-0067">ATP-binding</keyword>
<dbReference type="GO" id="GO:0005634">
    <property type="term" value="C:nucleus"/>
    <property type="evidence" value="ECO:0007669"/>
    <property type="project" value="TreeGrafter"/>
</dbReference>
<dbReference type="InterPro" id="IPR050591">
    <property type="entry name" value="GSK-3"/>
</dbReference>
<feature type="region of interest" description="Disordered" evidence="7">
    <location>
        <begin position="486"/>
        <end position="546"/>
    </location>
</feature>
<dbReference type="PANTHER" id="PTHR24057">
    <property type="entry name" value="GLYCOGEN SYNTHASE KINASE-3 ALPHA"/>
    <property type="match status" value="1"/>
</dbReference>
<dbReference type="InterPro" id="IPR039192">
    <property type="entry name" value="STKc_GSK3"/>
</dbReference>
<comment type="caution">
    <text evidence="9">The sequence shown here is derived from an EMBL/GenBank/DDBJ whole genome shotgun (WGS) entry which is preliminary data.</text>
</comment>
<sequence length="546" mass="61832">MLTSICSDSEGNGIQQQRISPKSCVSKTKTEPLFLFNPASARERWRMNFMTLYDKEFASQPRVARPPIAVVDQDQSTNTRFNTRGRSASRLLTIMTDKIVEQPAKEMPEMKNVKLRMTNLHLHANGVFSNVYRGTLLSPGNSPREIAIKKTWPESRDRNFEMIFLTGISRERHKNIVQMIYAFSNKRDDRICESFVFDFMPDTLGSLIENNTLDLVDMKLYTWQMFNGLQYLCQLQIMHRDIKPVNILVDHPPGLLKIGDFGSAKVVRPGMTSTPYQVTRFYRPPELLLGSETYNWTVDIWSAGCVLGEMIKGNVLFPGRDTKHQLKLIRRALGSPTEADLKSMKVPRPPDPLAERVAGTGLAALLPSARPDVVYFLGKILLYRPRARLGGKEVLRDPFFDSLFREGAKRANGQLISQCITSSDIAEAHSIYGIHLPFREGLYTPLFAAAHNIFRDESKVKTKLSSILMKTKLDFSCDDESKESREVGKDVVKTKPSSKESVEGDGKKRARKSKIGRKSIMMAATNKKSGAERKKKSILKRFKNSQ</sequence>
<organism evidence="9 10">
    <name type="scientific">Ancylostoma ceylanicum</name>
    <dbReference type="NCBI Taxonomy" id="53326"/>
    <lineage>
        <taxon>Eukaryota</taxon>
        <taxon>Metazoa</taxon>
        <taxon>Ecdysozoa</taxon>
        <taxon>Nematoda</taxon>
        <taxon>Chromadorea</taxon>
        <taxon>Rhabditida</taxon>
        <taxon>Rhabditina</taxon>
        <taxon>Rhabditomorpha</taxon>
        <taxon>Strongyloidea</taxon>
        <taxon>Ancylostomatidae</taxon>
        <taxon>Ancylostomatinae</taxon>
        <taxon>Ancylostoma</taxon>
    </lineage>
</organism>
<keyword evidence="5" id="KW-0418">Kinase</keyword>
<dbReference type="PROSITE" id="PS00108">
    <property type="entry name" value="PROTEIN_KINASE_ST"/>
    <property type="match status" value="1"/>
</dbReference>
<dbReference type="Gene3D" id="3.30.200.20">
    <property type="entry name" value="Phosphorylase Kinase, domain 1"/>
    <property type="match status" value="1"/>
</dbReference>
<keyword evidence="2" id="KW-0723">Serine/threonine-protein kinase</keyword>
<dbReference type="AlphaFoldDB" id="A0A016SEX5"/>
<evidence type="ECO:0000256" key="7">
    <source>
        <dbReference type="SAM" id="MobiDB-lite"/>
    </source>
</evidence>
<dbReference type="GO" id="GO:0007165">
    <property type="term" value="P:signal transduction"/>
    <property type="evidence" value="ECO:0007669"/>
    <property type="project" value="TreeGrafter"/>
</dbReference>
<dbReference type="GO" id="GO:0005829">
    <property type="term" value="C:cytosol"/>
    <property type="evidence" value="ECO:0007669"/>
    <property type="project" value="TreeGrafter"/>
</dbReference>
<keyword evidence="3" id="KW-0808">Transferase</keyword>
<dbReference type="SMART" id="SM00220">
    <property type="entry name" value="S_TKc"/>
    <property type="match status" value="1"/>
</dbReference>
<dbReference type="Gene3D" id="1.10.510.10">
    <property type="entry name" value="Transferase(Phosphotransferase) domain 1"/>
    <property type="match status" value="1"/>
</dbReference>
<dbReference type="InterPro" id="IPR000719">
    <property type="entry name" value="Prot_kinase_dom"/>
</dbReference>
<name>A0A016SEX5_9BILA</name>